<name>A0A6J3HID1_SAPAP</name>
<keyword evidence="2" id="KW-0490">MHC I</keyword>
<evidence type="ECO:0000256" key="7">
    <source>
        <dbReference type="ARBA" id="ARBA00023180"/>
    </source>
</evidence>
<evidence type="ECO:0000259" key="9">
    <source>
        <dbReference type="Pfam" id="PF00129"/>
    </source>
</evidence>
<evidence type="ECO:0000256" key="3">
    <source>
        <dbReference type="ARBA" id="ARBA00022729"/>
    </source>
</evidence>
<dbReference type="PANTHER" id="PTHR16675:SF251">
    <property type="entry name" value="HLA CLASS I HISTOCOMPATIBILITY ANTIGEN, C ALPHA CHAIN"/>
    <property type="match status" value="1"/>
</dbReference>
<dbReference type="AlphaFoldDB" id="A0A6J3HID1"/>
<feature type="non-terminal residue" evidence="11">
    <location>
        <position position="131"/>
    </location>
</feature>
<dbReference type="PANTHER" id="PTHR16675">
    <property type="entry name" value="MHC CLASS I-RELATED"/>
    <property type="match status" value="1"/>
</dbReference>
<keyword evidence="3" id="KW-0732">Signal</keyword>
<dbReference type="GeneID" id="116548554"/>
<dbReference type="GO" id="GO:0009897">
    <property type="term" value="C:external side of plasma membrane"/>
    <property type="evidence" value="ECO:0007669"/>
    <property type="project" value="TreeGrafter"/>
</dbReference>
<dbReference type="GO" id="GO:0042605">
    <property type="term" value="F:peptide antigen binding"/>
    <property type="evidence" value="ECO:0007669"/>
    <property type="project" value="TreeGrafter"/>
</dbReference>
<keyword evidence="4" id="KW-0391">Immunity</keyword>
<gene>
    <name evidence="11" type="primary">LOC116548554</name>
</gene>
<organism evidence="10 11">
    <name type="scientific">Sapajus apella</name>
    <name type="common">Brown-capped capuchin</name>
    <name type="synonym">Cebus apella</name>
    <dbReference type="NCBI Taxonomy" id="9515"/>
    <lineage>
        <taxon>Eukaryota</taxon>
        <taxon>Metazoa</taxon>
        <taxon>Chordata</taxon>
        <taxon>Craniata</taxon>
        <taxon>Vertebrata</taxon>
        <taxon>Euteleostomi</taxon>
        <taxon>Mammalia</taxon>
        <taxon>Eutheria</taxon>
        <taxon>Euarchontoglires</taxon>
        <taxon>Primates</taxon>
        <taxon>Haplorrhini</taxon>
        <taxon>Platyrrhini</taxon>
        <taxon>Cebidae</taxon>
        <taxon>Cebinae</taxon>
        <taxon>Sapajus</taxon>
    </lineage>
</organism>
<dbReference type="GO" id="GO:0002476">
    <property type="term" value="P:antigen processing and presentation of endogenous peptide antigen via MHC class Ib"/>
    <property type="evidence" value="ECO:0007669"/>
    <property type="project" value="TreeGrafter"/>
</dbReference>
<evidence type="ECO:0000256" key="8">
    <source>
        <dbReference type="RuleBase" id="RU004439"/>
    </source>
</evidence>
<dbReference type="FunFam" id="3.30.500.10:FF:000001">
    <property type="entry name" value="H-2 class I histocompatibility antigen, alpha chain"/>
    <property type="match status" value="1"/>
</dbReference>
<evidence type="ECO:0000256" key="1">
    <source>
        <dbReference type="ARBA" id="ARBA00004479"/>
    </source>
</evidence>
<reference evidence="11" key="1">
    <citation type="submission" date="2025-08" db="UniProtKB">
        <authorList>
            <consortium name="RefSeq"/>
        </authorList>
    </citation>
    <scope>IDENTIFICATION</scope>
    <source>
        <tissue evidence="11">Blood</tissue>
    </source>
</reference>
<dbReference type="InterPro" id="IPR011161">
    <property type="entry name" value="MHC_I-like_Ag-recog"/>
</dbReference>
<dbReference type="Pfam" id="PF00129">
    <property type="entry name" value="MHC_I"/>
    <property type="match status" value="1"/>
</dbReference>
<dbReference type="GO" id="GO:0030670">
    <property type="term" value="C:phagocytic vesicle membrane"/>
    <property type="evidence" value="ECO:0007669"/>
    <property type="project" value="UniProtKB-ARBA"/>
</dbReference>
<dbReference type="GO" id="GO:0005615">
    <property type="term" value="C:extracellular space"/>
    <property type="evidence" value="ECO:0007669"/>
    <property type="project" value="TreeGrafter"/>
</dbReference>
<dbReference type="GO" id="GO:0042612">
    <property type="term" value="C:MHC class I protein complex"/>
    <property type="evidence" value="ECO:0007669"/>
    <property type="project" value="UniProtKB-KW"/>
</dbReference>
<dbReference type="Gene3D" id="3.30.500.10">
    <property type="entry name" value="MHC class I-like antigen recognition-like"/>
    <property type="match status" value="1"/>
</dbReference>
<comment type="similarity">
    <text evidence="8">Belongs to the MHC class I family.</text>
</comment>
<dbReference type="RefSeq" id="XP_032129845.1">
    <property type="nucleotide sequence ID" value="XM_032273954.1"/>
</dbReference>
<dbReference type="InterPro" id="IPR037055">
    <property type="entry name" value="MHC_I-like_Ag-recog_sf"/>
</dbReference>
<evidence type="ECO:0000313" key="10">
    <source>
        <dbReference type="Proteomes" id="UP000504640"/>
    </source>
</evidence>
<protein>
    <submittedName>
        <fullName evidence="11">Class I histocompatibility antigen, Gogo-C*0203 alpha chain-like</fullName>
    </submittedName>
</protein>
<dbReference type="InterPro" id="IPR050208">
    <property type="entry name" value="MHC_class-I_related"/>
</dbReference>
<evidence type="ECO:0000256" key="2">
    <source>
        <dbReference type="ARBA" id="ARBA00022451"/>
    </source>
</evidence>
<dbReference type="PRINTS" id="PR01638">
    <property type="entry name" value="MHCCLASSI"/>
</dbReference>
<keyword evidence="6" id="KW-1015">Disulfide bond</keyword>
<accession>A0A6J3HID1</accession>
<proteinExistence type="inferred from homology"/>
<keyword evidence="5" id="KW-0472">Membrane</keyword>
<dbReference type="GO" id="GO:0006955">
    <property type="term" value="P:immune response"/>
    <property type="evidence" value="ECO:0007669"/>
    <property type="project" value="TreeGrafter"/>
</dbReference>
<dbReference type="GO" id="GO:0098553">
    <property type="term" value="C:lumenal side of endoplasmic reticulum membrane"/>
    <property type="evidence" value="ECO:0007669"/>
    <property type="project" value="UniProtKB-ARBA"/>
</dbReference>
<feature type="domain" description="MHC class I-like antigen recognition-like" evidence="9">
    <location>
        <begin position="2"/>
        <end position="122"/>
    </location>
</feature>
<dbReference type="GO" id="GO:0001916">
    <property type="term" value="P:positive regulation of T cell mediated cytotoxicity"/>
    <property type="evidence" value="ECO:0007669"/>
    <property type="project" value="TreeGrafter"/>
</dbReference>
<dbReference type="SUPFAM" id="SSF54452">
    <property type="entry name" value="MHC antigen-recognition domain"/>
    <property type="match status" value="1"/>
</dbReference>
<evidence type="ECO:0000313" key="11">
    <source>
        <dbReference type="RefSeq" id="XP_032129845.1"/>
    </source>
</evidence>
<keyword evidence="7" id="KW-0325">Glycoprotein</keyword>
<dbReference type="Proteomes" id="UP000504640">
    <property type="component" value="Unplaced"/>
</dbReference>
<dbReference type="InterPro" id="IPR001039">
    <property type="entry name" value="MHC_I_a_a1/a2"/>
</dbReference>
<dbReference type="GO" id="GO:0002486">
    <property type="term" value="P:antigen processing and presentation of endogenous peptide antigen via MHC class I via ER pathway, TAP-independent"/>
    <property type="evidence" value="ECO:0007669"/>
    <property type="project" value="TreeGrafter"/>
</dbReference>
<evidence type="ECO:0000256" key="5">
    <source>
        <dbReference type="ARBA" id="ARBA00023136"/>
    </source>
</evidence>
<evidence type="ECO:0000256" key="4">
    <source>
        <dbReference type="ARBA" id="ARBA00022859"/>
    </source>
</evidence>
<dbReference type="InterPro" id="IPR011162">
    <property type="entry name" value="MHC_I/II-like_Ag-recog"/>
</dbReference>
<keyword evidence="10" id="KW-1185">Reference proteome</keyword>
<sequence>MLKDTAQSFRVNLRNLRGCYNQSEVGGVTPGAGTGSHPLQERYCDLGPEGRLLHGYHQFAYHGKDYLALNKDLRSWTTADLGAQITQRKWEADNVAEKMSAYLEGGCLEWIRRHQENGKETLERAGTRGNG</sequence>
<evidence type="ECO:0000256" key="6">
    <source>
        <dbReference type="ARBA" id="ARBA00023157"/>
    </source>
</evidence>
<comment type="subcellular location">
    <subcellularLocation>
        <location evidence="1">Membrane</location>
        <topology evidence="1">Single-pass type I membrane protein</topology>
    </subcellularLocation>
</comment>
<dbReference type="GO" id="GO:0005102">
    <property type="term" value="F:signaling receptor binding"/>
    <property type="evidence" value="ECO:0007669"/>
    <property type="project" value="TreeGrafter"/>
</dbReference>